<dbReference type="InterPro" id="IPR027417">
    <property type="entry name" value="P-loop_NTPase"/>
</dbReference>
<feature type="domain" description="AAA+ ATPase" evidence="1">
    <location>
        <begin position="168"/>
        <end position="314"/>
    </location>
</feature>
<dbReference type="Gene3D" id="3.40.50.300">
    <property type="entry name" value="P-loop containing nucleotide triphosphate hydrolases"/>
    <property type="match status" value="1"/>
</dbReference>
<dbReference type="InterPro" id="IPR002611">
    <property type="entry name" value="IstB_ATP-bd"/>
</dbReference>
<keyword evidence="2" id="KW-0547">Nucleotide-binding</keyword>
<dbReference type="Pfam" id="PF01695">
    <property type="entry name" value="IstB_IS21"/>
    <property type="match status" value="1"/>
</dbReference>
<reference evidence="2 3" key="1">
    <citation type="submission" date="2020-05" db="EMBL/GenBank/DDBJ databases">
        <title>Genome Sequencing of Type Strains.</title>
        <authorList>
            <person name="Lemaire J.F."/>
            <person name="Inderbitzin P."/>
            <person name="Gregorio O.A."/>
            <person name="Collins S.B."/>
            <person name="Wespe N."/>
            <person name="Knight-Connoni V."/>
        </authorList>
    </citation>
    <scope>NUCLEOTIDE SEQUENCE [LARGE SCALE GENOMIC DNA]</scope>
    <source>
        <strain evidence="2 3">LMG 21957</strain>
    </source>
</reference>
<proteinExistence type="predicted"/>
<sequence>MKVDELDLSPEDRQTLINTMKITKHTPAARVQKSPMGKVLRELNETSMAIDPLQPVRSTTSLFAANEFEGTYSCLGCKKTITRTLLSGDVLGGRWGLNKACSCVEAEREAEEKERVRKYRRGQLEKIYARSILNETLKQASFDSFQPRPGTENVFKAALNFYENFESKKQGVMFYGPPGNGKSHLAAAIHHKLNQDGWVCLFLDVPQLFNLAKDTYKQGSKVTLSDIIRGAAECDLLTLDELGSGALTETEFKDILFPIINARQGKLTNFTTNLDLNRLEQWFARDKKGSPLDKDGRLFDRILGSVDIYENQGTSKRREDALRRMRGEA</sequence>
<gene>
    <name evidence="2" type="ORF">HP552_17140</name>
</gene>
<dbReference type="GO" id="GO:0006260">
    <property type="term" value="P:DNA replication"/>
    <property type="evidence" value="ECO:0007669"/>
    <property type="project" value="TreeGrafter"/>
</dbReference>
<name>A0A7Y6BZP7_9BACL</name>
<dbReference type="PANTHER" id="PTHR30050:SF4">
    <property type="entry name" value="ATP-BINDING PROTEIN RV3427C IN INSERTION SEQUENCE-RELATED"/>
    <property type="match status" value="1"/>
</dbReference>
<evidence type="ECO:0000313" key="3">
    <source>
        <dbReference type="Proteomes" id="UP000526125"/>
    </source>
</evidence>
<dbReference type="EMBL" id="JABMCB010000190">
    <property type="protein sequence ID" value="NUU76939.1"/>
    <property type="molecule type" value="Genomic_DNA"/>
</dbReference>
<accession>A0A7Y6BZP7</accession>
<dbReference type="PANTHER" id="PTHR30050">
    <property type="entry name" value="CHROMOSOMAL REPLICATION INITIATOR PROTEIN DNAA"/>
    <property type="match status" value="1"/>
</dbReference>
<evidence type="ECO:0000313" key="2">
    <source>
        <dbReference type="EMBL" id="NUU76939.1"/>
    </source>
</evidence>
<keyword evidence="3" id="KW-1185">Reference proteome</keyword>
<dbReference type="CDD" id="cd00009">
    <property type="entry name" value="AAA"/>
    <property type="match status" value="1"/>
</dbReference>
<dbReference type="AlphaFoldDB" id="A0A7Y6BZP7"/>
<dbReference type="SUPFAM" id="SSF52540">
    <property type="entry name" value="P-loop containing nucleoside triphosphate hydrolases"/>
    <property type="match status" value="1"/>
</dbReference>
<dbReference type="SMART" id="SM00382">
    <property type="entry name" value="AAA"/>
    <property type="match status" value="1"/>
</dbReference>
<comment type="caution">
    <text evidence="2">The sequence shown here is derived from an EMBL/GenBank/DDBJ whole genome shotgun (WGS) entry which is preliminary data.</text>
</comment>
<organism evidence="2 3">
    <name type="scientific">Paenibacillus xylanilyticus</name>
    <dbReference type="NCBI Taxonomy" id="248903"/>
    <lineage>
        <taxon>Bacteria</taxon>
        <taxon>Bacillati</taxon>
        <taxon>Bacillota</taxon>
        <taxon>Bacilli</taxon>
        <taxon>Bacillales</taxon>
        <taxon>Paenibacillaceae</taxon>
        <taxon>Paenibacillus</taxon>
    </lineage>
</organism>
<keyword evidence="2" id="KW-0067">ATP-binding</keyword>
<dbReference type="GO" id="GO:0005524">
    <property type="term" value="F:ATP binding"/>
    <property type="evidence" value="ECO:0007669"/>
    <property type="project" value="UniProtKB-KW"/>
</dbReference>
<protein>
    <submittedName>
        <fullName evidence="2">ATP-binding protein</fullName>
    </submittedName>
</protein>
<dbReference type="InterPro" id="IPR003593">
    <property type="entry name" value="AAA+_ATPase"/>
</dbReference>
<evidence type="ECO:0000259" key="1">
    <source>
        <dbReference type="SMART" id="SM00382"/>
    </source>
</evidence>
<dbReference type="Proteomes" id="UP000526125">
    <property type="component" value="Unassembled WGS sequence"/>
</dbReference>